<gene>
    <name evidence="2" type="ORF">CVM52_25940</name>
</gene>
<reference evidence="2 3" key="1">
    <citation type="journal article" date="2018" name="Int. J. Syst. Evol. Microbiol.">
        <title>Pseudooceanicola lipolyticus sp. nov., a marine alphaproteobacterium, reclassification of Oceanicola flagellatus as Pseudooceanicola flagellatus comb. nov. and emended description of the genus Pseudooceanicola.</title>
        <authorList>
            <person name="Huang M.-M."/>
            <person name="Guo L.-L."/>
            <person name="Wu Y.-H."/>
            <person name="Lai Q.-L."/>
            <person name="Shao Z.-Z."/>
            <person name="Wang C.-S."/>
            <person name="Wu M."/>
            <person name="Xu X.-W."/>
        </authorList>
    </citation>
    <scope>NUCLEOTIDE SEQUENCE [LARGE SCALE GENOMIC DNA]</scope>
    <source>
        <strain evidence="2 3">157</strain>
    </source>
</reference>
<name>A0A2M8IT70_9RHOB</name>
<organism evidence="2 3">
    <name type="scientific">Pseudooceanicola lipolyticus</name>
    <dbReference type="NCBI Taxonomy" id="2029104"/>
    <lineage>
        <taxon>Bacteria</taxon>
        <taxon>Pseudomonadati</taxon>
        <taxon>Pseudomonadota</taxon>
        <taxon>Alphaproteobacteria</taxon>
        <taxon>Rhodobacterales</taxon>
        <taxon>Paracoccaceae</taxon>
        <taxon>Pseudooceanicola</taxon>
    </lineage>
</organism>
<comment type="caution">
    <text evidence="2">The sequence shown here is derived from an EMBL/GenBank/DDBJ whole genome shotgun (WGS) entry which is preliminary data.</text>
</comment>
<evidence type="ECO:0000313" key="3">
    <source>
        <dbReference type="Proteomes" id="UP000231553"/>
    </source>
</evidence>
<keyword evidence="1" id="KW-0472">Membrane</keyword>
<dbReference type="RefSeq" id="WP_172721104.1">
    <property type="nucleotide sequence ID" value="NZ_PGTB01000365.1"/>
</dbReference>
<feature type="non-terminal residue" evidence="2">
    <location>
        <position position="1"/>
    </location>
</feature>
<feature type="transmembrane region" description="Helical" evidence="1">
    <location>
        <begin position="9"/>
        <end position="26"/>
    </location>
</feature>
<feature type="transmembrane region" description="Helical" evidence="1">
    <location>
        <begin position="32"/>
        <end position="54"/>
    </location>
</feature>
<dbReference type="EMBL" id="PGTB01000365">
    <property type="protein sequence ID" value="PJE31697.1"/>
    <property type="molecule type" value="Genomic_DNA"/>
</dbReference>
<protein>
    <submittedName>
        <fullName evidence="2">Uncharacterized protein</fullName>
    </submittedName>
</protein>
<evidence type="ECO:0000256" key="1">
    <source>
        <dbReference type="SAM" id="Phobius"/>
    </source>
</evidence>
<dbReference type="Proteomes" id="UP000231553">
    <property type="component" value="Unassembled WGS sequence"/>
</dbReference>
<evidence type="ECO:0000313" key="2">
    <source>
        <dbReference type="EMBL" id="PJE31697.1"/>
    </source>
</evidence>
<keyword evidence="3" id="KW-1185">Reference proteome</keyword>
<proteinExistence type="predicted"/>
<dbReference type="AlphaFoldDB" id="A0A2M8IT70"/>
<accession>A0A2M8IT70</accession>
<keyword evidence="1" id="KW-0812">Transmembrane</keyword>
<feature type="transmembrane region" description="Helical" evidence="1">
    <location>
        <begin position="106"/>
        <end position="126"/>
    </location>
</feature>
<keyword evidence="1" id="KW-1133">Transmembrane helix</keyword>
<sequence>RALDTKSQIFLAFIAITMAPVFNRLDAMGAPFWLRAAECALVAAATLAFIYCLFPRRGQRSEHGVFDTSMQGSEVMKMLQASDYNYNIGETVASLHDIYRVKSNSVAFGTALIALYMLSVAASFVLA</sequence>